<evidence type="ECO:0000256" key="2">
    <source>
        <dbReference type="ARBA" id="ARBA00022475"/>
    </source>
</evidence>
<dbReference type="InterPro" id="IPR036412">
    <property type="entry name" value="HAD-like_sf"/>
</dbReference>
<dbReference type="InterPro" id="IPR039653">
    <property type="entry name" value="Prenyltransferase"/>
</dbReference>
<sequence length="495" mass="54461">MVATTGSRNSRFRGRGFVDACVGQKDRPIYVDLDGTLIKSDMLWETLFLTARQSPLRLAQLPGWYLAGKARMKAELAAGINFDPALVPYREDVLRQLRAAKAQGRRIVLATGANERLAHAIADHLGLFDEVMASCDAVNLTSDRKLERITASCGEEGFDYLGNSRDDICLLEAAAEATVVAPDRTARRWQRTSGAELIVAEGNPVRAALKAMRPHQWAKNVLVFVPTALTHEFFNLGMIVEAMIAFLAFSFAASSVYILNDLVDLTADRKHKTKRNRPFASGTLKIPDGLKLAAGLLATSLVLGLLLPPAFLGVLAVYLVATTAYSMVIKRMLLIDVLTLAGLYTTRIMAGVAATDVSVSFWLLAFSLFFFLSLALVKRYTELMDFGSGAERSKTGRGYVDADLETLAQAGMASGFAAVMVLALYINSPEVLTHYQVPWLVWPLCPILLYIIVRIWVLARRNQMHDDPVVFMLQDWRSQMMIGIGGVMFLLAAYA</sequence>
<keyword evidence="4 6" id="KW-1133">Transmembrane helix</keyword>
<protein>
    <submittedName>
        <fullName evidence="7">UbiA family prenyltransferase</fullName>
    </submittedName>
</protein>
<keyword evidence="2" id="KW-1003">Cell membrane</keyword>
<name>A0ABS3J6J2_9HYPH</name>
<keyword evidence="8" id="KW-1185">Reference proteome</keyword>
<dbReference type="SUPFAM" id="SSF56784">
    <property type="entry name" value="HAD-like"/>
    <property type="match status" value="1"/>
</dbReference>
<comment type="caution">
    <text evidence="7">The sequence shown here is derived from an EMBL/GenBank/DDBJ whole genome shotgun (WGS) entry which is preliminary data.</text>
</comment>
<feature type="transmembrane region" description="Helical" evidence="6">
    <location>
        <begin position="239"/>
        <end position="259"/>
    </location>
</feature>
<feature type="transmembrane region" description="Helical" evidence="6">
    <location>
        <begin position="333"/>
        <end position="353"/>
    </location>
</feature>
<dbReference type="EMBL" id="JAFMPY010000020">
    <property type="protein sequence ID" value="MBO0905281.1"/>
    <property type="molecule type" value="Genomic_DNA"/>
</dbReference>
<reference evidence="7 8" key="1">
    <citation type="submission" date="2021-03" db="EMBL/GenBank/DDBJ databases">
        <title>Whole genome sequence of Jiella sp. MQZ13P-4.</title>
        <authorList>
            <person name="Tuo L."/>
        </authorList>
    </citation>
    <scope>NUCLEOTIDE SEQUENCE [LARGE SCALE GENOMIC DNA]</scope>
    <source>
        <strain evidence="7 8">MQZ13P-4</strain>
    </source>
</reference>
<dbReference type="InterPro" id="IPR023214">
    <property type="entry name" value="HAD_sf"/>
</dbReference>
<feature type="transmembrane region" description="Helical" evidence="6">
    <location>
        <begin position="359"/>
        <end position="377"/>
    </location>
</feature>
<dbReference type="Pfam" id="PF12710">
    <property type="entry name" value="HAD"/>
    <property type="match status" value="1"/>
</dbReference>
<dbReference type="InterPro" id="IPR000537">
    <property type="entry name" value="UbiA_prenyltransferase"/>
</dbReference>
<dbReference type="InterPro" id="IPR044878">
    <property type="entry name" value="UbiA_sf"/>
</dbReference>
<dbReference type="PANTHER" id="PTHR11048">
    <property type="entry name" value="PRENYLTRANSFERASES"/>
    <property type="match status" value="1"/>
</dbReference>
<evidence type="ECO:0000256" key="5">
    <source>
        <dbReference type="ARBA" id="ARBA00023136"/>
    </source>
</evidence>
<dbReference type="CDD" id="cd13963">
    <property type="entry name" value="PT_UbiA_2"/>
    <property type="match status" value="1"/>
</dbReference>
<evidence type="ECO:0000256" key="1">
    <source>
        <dbReference type="ARBA" id="ARBA00004141"/>
    </source>
</evidence>
<feature type="transmembrane region" description="Helical" evidence="6">
    <location>
        <begin position="292"/>
        <end position="321"/>
    </location>
</feature>
<keyword evidence="3 6" id="KW-0812">Transmembrane</keyword>
<organism evidence="7 8">
    <name type="scientific">Jiella sonneratiae</name>
    <dbReference type="NCBI Taxonomy" id="2816856"/>
    <lineage>
        <taxon>Bacteria</taxon>
        <taxon>Pseudomonadati</taxon>
        <taxon>Pseudomonadota</taxon>
        <taxon>Alphaproteobacteria</taxon>
        <taxon>Hyphomicrobiales</taxon>
        <taxon>Aurantimonadaceae</taxon>
        <taxon>Jiella</taxon>
    </lineage>
</organism>
<comment type="subcellular location">
    <subcellularLocation>
        <location evidence="1">Membrane</location>
        <topology evidence="1">Multi-pass membrane protein</topology>
    </subcellularLocation>
</comment>
<proteinExistence type="predicted"/>
<evidence type="ECO:0000256" key="4">
    <source>
        <dbReference type="ARBA" id="ARBA00022989"/>
    </source>
</evidence>
<dbReference type="Gene3D" id="3.40.50.1000">
    <property type="entry name" value="HAD superfamily/HAD-like"/>
    <property type="match status" value="1"/>
</dbReference>
<dbReference type="Proteomes" id="UP000664288">
    <property type="component" value="Unassembled WGS sequence"/>
</dbReference>
<evidence type="ECO:0000313" key="7">
    <source>
        <dbReference type="EMBL" id="MBO0905281.1"/>
    </source>
</evidence>
<dbReference type="Pfam" id="PF01040">
    <property type="entry name" value="UbiA"/>
    <property type="match status" value="1"/>
</dbReference>
<feature type="transmembrane region" description="Helical" evidence="6">
    <location>
        <begin position="439"/>
        <end position="457"/>
    </location>
</feature>
<keyword evidence="5 6" id="KW-0472">Membrane</keyword>
<feature type="transmembrane region" description="Helical" evidence="6">
    <location>
        <begin position="407"/>
        <end position="427"/>
    </location>
</feature>
<evidence type="ECO:0000256" key="3">
    <source>
        <dbReference type="ARBA" id="ARBA00022692"/>
    </source>
</evidence>
<gene>
    <name evidence="7" type="ORF">J1C47_16675</name>
</gene>
<dbReference type="PANTHER" id="PTHR11048:SF5">
    <property type="entry name" value="DECAPRENYL-PHOSPHATE PHOSPHORIBOSYLTRANSFERASE"/>
    <property type="match status" value="1"/>
</dbReference>
<evidence type="ECO:0000313" key="8">
    <source>
        <dbReference type="Proteomes" id="UP000664288"/>
    </source>
</evidence>
<evidence type="ECO:0000256" key="6">
    <source>
        <dbReference type="SAM" id="Phobius"/>
    </source>
</evidence>
<dbReference type="Gene3D" id="1.10.357.140">
    <property type="entry name" value="UbiA prenyltransferase"/>
    <property type="match status" value="1"/>
</dbReference>
<dbReference type="NCBIfam" id="NF006088">
    <property type="entry name" value="PRK08238.1"/>
    <property type="match status" value="1"/>
</dbReference>
<accession>A0ABS3J6J2</accession>